<gene>
    <name evidence="1" type="ORF">CC86DRAFT_309756</name>
</gene>
<accession>A0A6A6ZBD4</accession>
<proteinExistence type="predicted"/>
<keyword evidence="2" id="KW-1185">Reference proteome</keyword>
<dbReference type="AlphaFoldDB" id="A0A6A6ZBD4"/>
<name>A0A6A6ZBD4_9PLEO</name>
<evidence type="ECO:0000313" key="1">
    <source>
        <dbReference type="EMBL" id="KAF2818158.1"/>
    </source>
</evidence>
<protein>
    <submittedName>
        <fullName evidence="1">Uncharacterized protein</fullName>
    </submittedName>
</protein>
<sequence length="187" mass="20240">MTKTIEIAFGLSQLRSGASTSDWKQIIIQKARELLPRYMDPVPLNFAIYNYDSLMKTSYEAGTRIKSADVAIQALIDAQESVACGLGSKVNIVIVEGAHTSTFTPASTHVPQCTNKCLTMKETRRVKSSRICFASLPGSGPSDICYKLSRCSNISKGFCNCVELPGDLGRSTIKGTLLRKVLAGIAD</sequence>
<dbReference type="Proteomes" id="UP000799424">
    <property type="component" value="Unassembled WGS sequence"/>
</dbReference>
<organism evidence="1 2">
    <name type="scientific">Ophiobolus disseminans</name>
    <dbReference type="NCBI Taxonomy" id="1469910"/>
    <lineage>
        <taxon>Eukaryota</taxon>
        <taxon>Fungi</taxon>
        <taxon>Dikarya</taxon>
        <taxon>Ascomycota</taxon>
        <taxon>Pezizomycotina</taxon>
        <taxon>Dothideomycetes</taxon>
        <taxon>Pleosporomycetidae</taxon>
        <taxon>Pleosporales</taxon>
        <taxon>Pleosporineae</taxon>
        <taxon>Phaeosphaeriaceae</taxon>
        <taxon>Ophiobolus</taxon>
    </lineage>
</organism>
<dbReference type="OrthoDB" id="3670100at2759"/>
<reference evidence="1" key="1">
    <citation type="journal article" date="2020" name="Stud. Mycol.">
        <title>101 Dothideomycetes genomes: a test case for predicting lifestyles and emergence of pathogens.</title>
        <authorList>
            <person name="Haridas S."/>
            <person name="Albert R."/>
            <person name="Binder M."/>
            <person name="Bloem J."/>
            <person name="Labutti K."/>
            <person name="Salamov A."/>
            <person name="Andreopoulos B."/>
            <person name="Baker S."/>
            <person name="Barry K."/>
            <person name="Bills G."/>
            <person name="Bluhm B."/>
            <person name="Cannon C."/>
            <person name="Castanera R."/>
            <person name="Culley D."/>
            <person name="Daum C."/>
            <person name="Ezra D."/>
            <person name="Gonzalez J."/>
            <person name="Henrissat B."/>
            <person name="Kuo A."/>
            <person name="Liang C."/>
            <person name="Lipzen A."/>
            <person name="Lutzoni F."/>
            <person name="Magnuson J."/>
            <person name="Mondo S."/>
            <person name="Nolan M."/>
            <person name="Ohm R."/>
            <person name="Pangilinan J."/>
            <person name="Park H.-J."/>
            <person name="Ramirez L."/>
            <person name="Alfaro M."/>
            <person name="Sun H."/>
            <person name="Tritt A."/>
            <person name="Yoshinaga Y."/>
            <person name="Zwiers L.-H."/>
            <person name="Turgeon B."/>
            <person name="Goodwin S."/>
            <person name="Spatafora J."/>
            <person name="Crous P."/>
            <person name="Grigoriev I."/>
        </authorList>
    </citation>
    <scope>NUCLEOTIDE SEQUENCE</scope>
    <source>
        <strain evidence="1">CBS 113818</strain>
    </source>
</reference>
<dbReference type="EMBL" id="MU006258">
    <property type="protein sequence ID" value="KAF2818158.1"/>
    <property type="molecule type" value="Genomic_DNA"/>
</dbReference>
<evidence type="ECO:0000313" key="2">
    <source>
        <dbReference type="Proteomes" id="UP000799424"/>
    </source>
</evidence>